<name>A0A7J3SLY4_9CREN</name>
<dbReference type="InterPro" id="IPR036866">
    <property type="entry name" value="RibonucZ/Hydroxyglut_hydro"/>
</dbReference>
<dbReference type="PANTHER" id="PTHR43717">
    <property type="entry name" value="ANAEROBIC NITRIC OXIDE REDUCTASE FLAVORUBREDOXIN"/>
    <property type="match status" value="1"/>
</dbReference>
<dbReference type="AlphaFoldDB" id="A0A7J3SLY4"/>
<evidence type="ECO:0000259" key="1">
    <source>
        <dbReference type="PROSITE" id="PS50902"/>
    </source>
</evidence>
<dbReference type="SMART" id="SM00849">
    <property type="entry name" value="Lactamase_B"/>
    <property type="match status" value="1"/>
</dbReference>
<comment type="caution">
    <text evidence="2">The sequence shown here is derived from an EMBL/GenBank/DDBJ whole genome shotgun (WGS) entry which is preliminary data.</text>
</comment>
<dbReference type="Pfam" id="PF19583">
    <property type="entry name" value="ODP"/>
    <property type="match status" value="1"/>
</dbReference>
<dbReference type="PANTHER" id="PTHR43717:SF1">
    <property type="entry name" value="ANAEROBIC NITRIC OXIDE REDUCTASE FLAVORUBREDOXIN"/>
    <property type="match status" value="1"/>
</dbReference>
<dbReference type="SUPFAM" id="SSF56281">
    <property type="entry name" value="Metallo-hydrolase/oxidoreductase"/>
    <property type="match status" value="1"/>
</dbReference>
<dbReference type="Gene3D" id="3.60.15.10">
    <property type="entry name" value="Ribonuclease Z/Hydroxyacylglutathione hydrolase-like"/>
    <property type="match status" value="1"/>
</dbReference>
<feature type="domain" description="Flavodoxin-like" evidence="1">
    <location>
        <begin position="259"/>
        <end position="399"/>
    </location>
</feature>
<accession>A0A7J3SLY4</accession>
<dbReference type="EMBL" id="DTLS01000046">
    <property type="protein sequence ID" value="HGZ59899.1"/>
    <property type="molecule type" value="Genomic_DNA"/>
</dbReference>
<dbReference type="GO" id="GO:0010181">
    <property type="term" value="F:FMN binding"/>
    <property type="evidence" value="ECO:0007669"/>
    <property type="project" value="InterPro"/>
</dbReference>
<dbReference type="CDD" id="cd07709">
    <property type="entry name" value="flavodiiron_proteins_MBL-fold"/>
    <property type="match status" value="1"/>
</dbReference>
<gene>
    <name evidence="2" type="ORF">ENW83_01660</name>
</gene>
<organism evidence="2">
    <name type="scientific">Fervidicoccus fontis</name>
    <dbReference type="NCBI Taxonomy" id="683846"/>
    <lineage>
        <taxon>Archaea</taxon>
        <taxon>Thermoproteota</taxon>
        <taxon>Thermoprotei</taxon>
        <taxon>Fervidicoccales</taxon>
        <taxon>Fervidicoccaceae</taxon>
        <taxon>Fervidicoccus</taxon>
    </lineage>
</organism>
<dbReference type="InterPro" id="IPR001279">
    <property type="entry name" value="Metallo-B-lactamas"/>
</dbReference>
<dbReference type="Gene3D" id="3.40.50.360">
    <property type="match status" value="1"/>
</dbReference>
<protein>
    <submittedName>
        <fullName evidence="2">FprA family A-type flavoprotein</fullName>
    </submittedName>
</protein>
<dbReference type="InterPro" id="IPR029039">
    <property type="entry name" value="Flavoprotein-like_sf"/>
</dbReference>
<dbReference type="InterPro" id="IPR045761">
    <property type="entry name" value="ODP_dom"/>
</dbReference>
<reference evidence="2" key="1">
    <citation type="journal article" date="2020" name="mSystems">
        <title>Genome- and Community-Level Interaction Insights into Carbon Utilization and Element Cycling Functions of Hydrothermarchaeota in Hydrothermal Sediment.</title>
        <authorList>
            <person name="Zhou Z."/>
            <person name="Liu Y."/>
            <person name="Xu W."/>
            <person name="Pan J."/>
            <person name="Luo Z.H."/>
            <person name="Li M."/>
        </authorList>
    </citation>
    <scope>NUCLEOTIDE SEQUENCE [LARGE SCALE GENOMIC DNA]</scope>
    <source>
        <strain evidence="2">SpSt-885</strain>
    </source>
</reference>
<sequence length="404" mass="45942">MDWKVHKLKEGIYMITMTDKETRFFEALWEIPEGIQYNAYLLFTNDGSILFDTGPKGSRGFMEALSSVTDPKDVKALIVHHMEPDHSGYIRELLEVNPEIRVISHPISFRLMNSFYGITPSSKTEISDGMSMEVGGERLRFFLTPWLHWPETFVTFIEGVNALTTGDIFGAYSINGDFLKSSAGLSDQFYLWSMKKYFVNVIGAYRTHVVNAINKIKRLGIYPELILPAHGIAFYGRDALERLLSIYENWASCSEKNEVVIVLTSMYGFTEEIAREVSAFLEEVPIKHRIFKFTSKGRDEFSEAIAAMQNAQGIIMISSTYENSPHPIIEYLADLMEKKLCRGKKLLLIGTYAWGGGSLATLSNRLTKAGFSISKIIPVNSMMTKSDRDNIREALREMFELTRF</sequence>
<proteinExistence type="predicted"/>
<dbReference type="PROSITE" id="PS50902">
    <property type="entry name" value="FLAVODOXIN_LIKE"/>
    <property type="match status" value="1"/>
</dbReference>
<evidence type="ECO:0000313" key="2">
    <source>
        <dbReference type="EMBL" id="HGZ59899.1"/>
    </source>
</evidence>
<dbReference type="SUPFAM" id="SSF52218">
    <property type="entry name" value="Flavoproteins"/>
    <property type="match status" value="1"/>
</dbReference>
<dbReference type="InterPro" id="IPR008254">
    <property type="entry name" value="Flavodoxin/NO_synth"/>
</dbReference>